<evidence type="ECO:0000313" key="9">
    <source>
        <dbReference type="EMBL" id="VTQ85421.1"/>
    </source>
</evidence>
<evidence type="ECO:0000256" key="2">
    <source>
        <dbReference type="ARBA" id="ARBA00022448"/>
    </source>
</evidence>
<dbReference type="InterPro" id="IPR035906">
    <property type="entry name" value="MetI-like_sf"/>
</dbReference>
<dbReference type="PROSITE" id="PS50928">
    <property type="entry name" value="ABC_TM1"/>
    <property type="match status" value="1"/>
</dbReference>
<feature type="transmembrane region" description="Helical" evidence="7">
    <location>
        <begin position="28"/>
        <end position="52"/>
    </location>
</feature>
<gene>
    <name evidence="9" type="primary">metP</name>
    <name evidence="9" type="ORF">NCTC503_00760</name>
</gene>
<feature type="transmembrane region" description="Helical" evidence="7">
    <location>
        <begin position="64"/>
        <end position="84"/>
    </location>
</feature>
<keyword evidence="5 7" id="KW-1133">Transmembrane helix</keyword>
<proteinExistence type="inferred from homology"/>
<accession>A0A4U9R4N1</accession>
<evidence type="ECO:0000313" key="10">
    <source>
        <dbReference type="Proteomes" id="UP000308489"/>
    </source>
</evidence>
<keyword evidence="3" id="KW-1003">Cell membrane</keyword>
<evidence type="ECO:0000256" key="7">
    <source>
        <dbReference type="RuleBase" id="RU363032"/>
    </source>
</evidence>
<evidence type="ECO:0000259" key="8">
    <source>
        <dbReference type="PROSITE" id="PS50928"/>
    </source>
</evidence>
<dbReference type="PANTHER" id="PTHR30450">
    <property type="entry name" value="ABC TRANSPORTER PERMEASE"/>
    <property type="match status" value="1"/>
</dbReference>
<dbReference type="KEGG" id="hhw:NCTC503_00760"/>
<evidence type="ECO:0000256" key="6">
    <source>
        <dbReference type="ARBA" id="ARBA00023136"/>
    </source>
</evidence>
<dbReference type="PANTHER" id="PTHR30450:SF1">
    <property type="entry name" value="D-METHIONINE TRANSPORT SYSTEM PERMEASE PROTEIN METI-RELATED"/>
    <property type="match status" value="1"/>
</dbReference>
<dbReference type="Gene3D" id="1.10.3720.10">
    <property type="entry name" value="MetI-like"/>
    <property type="match status" value="1"/>
</dbReference>
<evidence type="ECO:0000256" key="1">
    <source>
        <dbReference type="ARBA" id="ARBA00004651"/>
    </source>
</evidence>
<dbReference type="Proteomes" id="UP000308489">
    <property type="component" value="Chromosome 1"/>
</dbReference>
<dbReference type="InterPro" id="IPR051322">
    <property type="entry name" value="AA_ABC_Transporter_Permease"/>
</dbReference>
<dbReference type="OrthoDB" id="9793490at2"/>
<dbReference type="Pfam" id="PF00528">
    <property type="entry name" value="BPD_transp_1"/>
    <property type="match status" value="1"/>
</dbReference>
<keyword evidence="4 7" id="KW-0812">Transmembrane</keyword>
<keyword evidence="10" id="KW-1185">Reference proteome</keyword>
<sequence>MLNNTFWTTWVKYFTQIIYPSIWVTLEILGICMILAIIFGFMLAIALVMYGPLGLRPQKKIYKVLNFIINTICSFPMIILIVAISPITRMIVGTTIGEAAAIFPITLAAVPYMARIIENIFIGVNPQLIEAARSFGASDMQIIFKVMMKESVPSLISSITLSTISYLGATTLAGAVGAGGLGAVALNQGYQSFNNTVLYTSVTVLFFMVLIIQGVGSWLYRKSLK</sequence>
<organism evidence="9 10">
    <name type="scientific">Hathewaya histolytica</name>
    <name type="common">Clostridium histolyticum</name>
    <dbReference type="NCBI Taxonomy" id="1498"/>
    <lineage>
        <taxon>Bacteria</taxon>
        <taxon>Bacillati</taxon>
        <taxon>Bacillota</taxon>
        <taxon>Clostridia</taxon>
        <taxon>Eubacteriales</taxon>
        <taxon>Clostridiaceae</taxon>
        <taxon>Hathewaya</taxon>
    </lineage>
</organism>
<dbReference type="EMBL" id="LR590481">
    <property type="protein sequence ID" value="VTQ85421.1"/>
    <property type="molecule type" value="Genomic_DNA"/>
</dbReference>
<keyword evidence="2 7" id="KW-0813">Transport</keyword>
<comment type="subcellular location">
    <subcellularLocation>
        <location evidence="1 7">Cell membrane</location>
        <topology evidence="1 7">Multi-pass membrane protein</topology>
    </subcellularLocation>
</comment>
<dbReference type="CDD" id="cd06261">
    <property type="entry name" value="TM_PBP2"/>
    <property type="match status" value="1"/>
</dbReference>
<feature type="transmembrane region" description="Helical" evidence="7">
    <location>
        <begin position="197"/>
        <end position="220"/>
    </location>
</feature>
<dbReference type="InterPro" id="IPR000515">
    <property type="entry name" value="MetI-like"/>
</dbReference>
<evidence type="ECO:0000256" key="5">
    <source>
        <dbReference type="ARBA" id="ARBA00022989"/>
    </source>
</evidence>
<evidence type="ECO:0000256" key="3">
    <source>
        <dbReference type="ARBA" id="ARBA00022475"/>
    </source>
</evidence>
<dbReference type="RefSeq" id="WP_138209484.1">
    <property type="nucleotide sequence ID" value="NZ_CBCRUQ010000001.1"/>
</dbReference>
<reference evidence="9 10" key="1">
    <citation type="submission" date="2019-05" db="EMBL/GenBank/DDBJ databases">
        <authorList>
            <consortium name="Pathogen Informatics"/>
        </authorList>
    </citation>
    <scope>NUCLEOTIDE SEQUENCE [LARGE SCALE GENOMIC DNA]</scope>
    <source>
        <strain evidence="9 10">NCTC503</strain>
    </source>
</reference>
<feature type="transmembrane region" description="Helical" evidence="7">
    <location>
        <begin position="90"/>
        <end position="110"/>
    </location>
</feature>
<dbReference type="SUPFAM" id="SSF161098">
    <property type="entry name" value="MetI-like"/>
    <property type="match status" value="1"/>
</dbReference>
<feature type="domain" description="ABC transmembrane type-1" evidence="8">
    <location>
        <begin position="22"/>
        <end position="216"/>
    </location>
</feature>
<dbReference type="AlphaFoldDB" id="A0A4U9R4N1"/>
<evidence type="ECO:0000256" key="4">
    <source>
        <dbReference type="ARBA" id="ARBA00022692"/>
    </source>
</evidence>
<keyword evidence="6 7" id="KW-0472">Membrane</keyword>
<feature type="transmembrane region" description="Helical" evidence="7">
    <location>
        <begin position="155"/>
        <end position="177"/>
    </location>
</feature>
<dbReference type="GO" id="GO:0048473">
    <property type="term" value="P:D-methionine transmembrane transport"/>
    <property type="evidence" value="ECO:0007669"/>
    <property type="project" value="TreeGrafter"/>
</dbReference>
<dbReference type="GO" id="GO:0005886">
    <property type="term" value="C:plasma membrane"/>
    <property type="evidence" value="ECO:0007669"/>
    <property type="project" value="UniProtKB-SubCell"/>
</dbReference>
<protein>
    <submittedName>
        <fullName evidence="9">Binding-protein-dependent transport system inner membrane protein</fullName>
    </submittedName>
</protein>
<name>A0A4U9R4N1_HATHI</name>
<comment type="similarity">
    <text evidence="7">Belongs to the binding-protein-dependent transport system permease family.</text>
</comment>